<comment type="caution">
    <text evidence="1">The sequence shown here is derived from an EMBL/GenBank/DDBJ whole genome shotgun (WGS) entry which is preliminary data.</text>
</comment>
<organism evidence="1 2">
    <name type="scientific">Podospora australis</name>
    <dbReference type="NCBI Taxonomy" id="1536484"/>
    <lineage>
        <taxon>Eukaryota</taxon>
        <taxon>Fungi</taxon>
        <taxon>Dikarya</taxon>
        <taxon>Ascomycota</taxon>
        <taxon>Pezizomycotina</taxon>
        <taxon>Sordariomycetes</taxon>
        <taxon>Sordariomycetidae</taxon>
        <taxon>Sordariales</taxon>
        <taxon>Podosporaceae</taxon>
        <taxon>Podospora</taxon>
    </lineage>
</organism>
<accession>A0AAN6WWT5</accession>
<sequence>MPRGTESSMLFWRSCVFVCFLSGLACIGLNTPISAFRLVLKVFQYFSHSVFGDPLLLFLVTTDLFCEVRAHLITRPTPSLSRDTSTIFQLRPLMIVSNINDFFLHTTNSGEDTRRYNHSLTAILITMTPFSSEPGK</sequence>
<dbReference type="AlphaFoldDB" id="A0AAN6WWT5"/>
<dbReference type="PROSITE" id="PS51257">
    <property type="entry name" value="PROKAR_LIPOPROTEIN"/>
    <property type="match status" value="1"/>
</dbReference>
<dbReference type="Proteomes" id="UP001302126">
    <property type="component" value="Unassembled WGS sequence"/>
</dbReference>
<keyword evidence="2" id="KW-1185">Reference proteome</keyword>
<proteinExistence type="predicted"/>
<evidence type="ECO:0000313" key="2">
    <source>
        <dbReference type="Proteomes" id="UP001302126"/>
    </source>
</evidence>
<evidence type="ECO:0000313" key="1">
    <source>
        <dbReference type="EMBL" id="KAK4189088.1"/>
    </source>
</evidence>
<reference evidence="1" key="2">
    <citation type="submission" date="2023-05" db="EMBL/GenBank/DDBJ databases">
        <authorList>
            <consortium name="Lawrence Berkeley National Laboratory"/>
            <person name="Steindorff A."/>
            <person name="Hensen N."/>
            <person name="Bonometti L."/>
            <person name="Westerberg I."/>
            <person name="Brannstrom I.O."/>
            <person name="Guillou S."/>
            <person name="Cros-Aarteil S."/>
            <person name="Calhoun S."/>
            <person name="Haridas S."/>
            <person name="Kuo A."/>
            <person name="Mondo S."/>
            <person name="Pangilinan J."/>
            <person name="Riley R."/>
            <person name="Labutti K."/>
            <person name="Andreopoulos B."/>
            <person name="Lipzen A."/>
            <person name="Chen C."/>
            <person name="Yanf M."/>
            <person name="Daum C."/>
            <person name="Ng V."/>
            <person name="Clum A."/>
            <person name="Ohm R."/>
            <person name="Martin F."/>
            <person name="Silar P."/>
            <person name="Natvig D."/>
            <person name="Lalanne C."/>
            <person name="Gautier V."/>
            <person name="Ament-Velasquez S.L."/>
            <person name="Kruys A."/>
            <person name="Hutchinson M.I."/>
            <person name="Powell A.J."/>
            <person name="Barry K."/>
            <person name="Miller A.N."/>
            <person name="Grigoriev I.V."/>
            <person name="Debuchy R."/>
            <person name="Gladieux P."/>
            <person name="Thoren M.H."/>
            <person name="Johannesson H."/>
        </authorList>
    </citation>
    <scope>NUCLEOTIDE SEQUENCE</scope>
    <source>
        <strain evidence="1">PSN309</strain>
    </source>
</reference>
<gene>
    <name evidence="1" type="ORF">QBC35DRAFT_166276</name>
</gene>
<name>A0AAN6WWT5_9PEZI</name>
<dbReference type="EMBL" id="MU864379">
    <property type="protein sequence ID" value="KAK4189088.1"/>
    <property type="molecule type" value="Genomic_DNA"/>
</dbReference>
<reference evidence="1" key="1">
    <citation type="journal article" date="2023" name="Mol. Phylogenet. Evol.">
        <title>Genome-scale phylogeny and comparative genomics of the fungal order Sordariales.</title>
        <authorList>
            <person name="Hensen N."/>
            <person name="Bonometti L."/>
            <person name="Westerberg I."/>
            <person name="Brannstrom I.O."/>
            <person name="Guillou S."/>
            <person name="Cros-Aarteil S."/>
            <person name="Calhoun S."/>
            <person name="Haridas S."/>
            <person name="Kuo A."/>
            <person name="Mondo S."/>
            <person name="Pangilinan J."/>
            <person name="Riley R."/>
            <person name="LaButti K."/>
            <person name="Andreopoulos B."/>
            <person name="Lipzen A."/>
            <person name="Chen C."/>
            <person name="Yan M."/>
            <person name="Daum C."/>
            <person name="Ng V."/>
            <person name="Clum A."/>
            <person name="Steindorff A."/>
            <person name="Ohm R.A."/>
            <person name="Martin F."/>
            <person name="Silar P."/>
            <person name="Natvig D.O."/>
            <person name="Lalanne C."/>
            <person name="Gautier V."/>
            <person name="Ament-Velasquez S.L."/>
            <person name="Kruys A."/>
            <person name="Hutchinson M.I."/>
            <person name="Powell A.J."/>
            <person name="Barry K."/>
            <person name="Miller A.N."/>
            <person name="Grigoriev I.V."/>
            <person name="Debuchy R."/>
            <person name="Gladieux P."/>
            <person name="Hiltunen Thoren M."/>
            <person name="Johannesson H."/>
        </authorList>
    </citation>
    <scope>NUCLEOTIDE SEQUENCE</scope>
    <source>
        <strain evidence="1">PSN309</strain>
    </source>
</reference>
<protein>
    <submittedName>
        <fullName evidence="1">Uncharacterized protein</fullName>
    </submittedName>
</protein>